<protein>
    <submittedName>
        <fullName evidence="5">Arabinofuranan 3-O-arabinosyltransferase</fullName>
    </submittedName>
</protein>
<feature type="transmembrane region" description="Helical" evidence="2">
    <location>
        <begin position="113"/>
        <end position="133"/>
    </location>
</feature>
<proteinExistence type="predicted"/>
<organism evidence="5 6">
    <name type="scientific">Pedococcus dokdonensis</name>
    <dbReference type="NCBI Taxonomy" id="443156"/>
    <lineage>
        <taxon>Bacteria</taxon>
        <taxon>Bacillati</taxon>
        <taxon>Actinomycetota</taxon>
        <taxon>Actinomycetes</taxon>
        <taxon>Micrococcales</taxon>
        <taxon>Intrasporangiaceae</taxon>
        <taxon>Pedococcus</taxon>
    </lineage>
</organism>
<evidence type="ECO:0000256" key="1">
    <source>
        <dbReference type="SAM" id="MobiDB-lite"/>
    </source>
</evidence>
<evidence type="ECO:0000259" key="4">
    <source>
        <dbReference type="Pfam" id="PF11847"/>
    </source>
</evidence>
<feature type="transmembrane region" description="Helical" evidence="2">
    <location>
        <begin position="154"/>
        <end position="180"/>
    </location>
</feature>
<feature type="transmembrane region" description="Helical" evidence="2">
    <location>
        <begin position="384"/>
        <end position="405"/>
    </location>
</feature>
<dbReference type="EMBL" id="LT629711">
    <property type="protein sequence ID" value="SDP01909.1"/>
    <property type="molecule type" value="Genomic_DNA"/>
</dbReference>
<dbReference type="InterPro" id="IPR000421">
    <property type="entry name" value="FA58C"/>
</dbReference>
<feature type="transmembrane region" description="Helical" evidence="2">
    <location>
        <begin position="192"/>
        <end position="222"/>
    </location>
</feature>
<evidence type="ECO:0000256" key="2">
    <source>
        <dbReference type="SAM" id="Phobius"/>
    </source>
</evidence>
<feature type="region of interest" description="Disordered" evidence="1">
    <location>
        <begin position="949"/>
        <end position="969"/>
    </location>
</feature>
<sequence length="1403" mass="145721">MTSPAPAAGRRPGGTATPPVRPVPLLVDRVRTFTCLLVLWAVAFAQQPGKVVADTKIDLALDPWGLMSRALHLWDPTTAFGVLQNQGYGYLFPMGPFAALGQLLAPPWVVQRLWWAVLLTAGFLAARALLSAWQVADPVTRQVTAVAFALSPRVVSTLGPISSEAAPALLAPAILLPVVLADQGRLGARRAAALSALAVLCCGGVNATATAFAVVPTGLWLVTRSRWWRASLTWWWAASVAAASAWWAVPLVVLGRYSPPFLDWIESSDTVTRTISLLDDLRGTSHWLGHLVTQAGPWWNAGFDLVAAPSLVIGTTVAAAVGLAGLTLRGLPHRGYLVMLAVLGVLVLAVPHHGPQDSPLRPVAQHLLDGPLAPLRNVHKADPLLRVPLMVAFAHGVGLLARRGLRLPVVPRRATRPVAVVAALVACAAALSPVLPGIAGQLASRGSFTAVPKEWEQAGRWLDRQPGGGTALVVPASNFDEYTWGRPLDLVLRTQTSASSAVRDAVPLTPANTVRLLDAVETRLQTGRALGGVVDVLRSAGVRHVVLRNDLDTRSTGGVPVSVARSSIARTTGLTRVAAFGDTFVDGSGNRIRPVEVYAIPGTATAPAELTPLTDVVSASGASESLPDLREAGVEGPVVFDGDVAADPVARRIAADAASAGRRVVTDSMRARDRAFGAVRGRDVSQTLAAGDQDGLHDYLPWEDPRLRTTIAWTGLRDLRASGSLATDAGPGGLDPADRPFSALDGLATTAWVVSADGRPSLTMTFDRPRSVAGLEVSSLADRSRFGDFLGIPTRLRVTTDAGGTDLDLAPTGRPQPVTGLPSADTTRLTLQVLETDRGADALVTGLSEVRVPGLVVRETAIVPSATAAAADDFVLSEQYRGSDGCTEVRDQFVCRGEPRAPEDAAGLDRTIPVSAGIAYAVSGTLGAVPGPGLDALLDLGAPGTVTASSRLSRAPQARPGAVLDGDPATAWAPDPADATPTLGVELTRPARIAHLQLQTRGEWLTGRDVTAQVTVDGRVQLAEVAQDGSFDIRPTTGRSLRVRLLLAATRQDAERDARPAAGMEVTALAVEGVEPAAAPDRVTAGCGSGPRLLVEGVAVPTRVTGPRSAAYGVGALSYEACDPVRMSPPEGRVAVEPWGGFVPERLVLARTDRPAASAVPARSVEVTATATGDLTAQVGSGAAALLTIPQNANPGWRASLDGRDLDPVTVDGWRQGFVVPAGDGGRVTLAFGPDRPYRWGLLAGLLLVLVVVGSALVPSRRTANATSAARVGLADGAGREARPGPAGRVPVGAVTAITGLLVGWLLAGWWGLLVAVPCVAVGSGRRWPLRPGHRLVVPVLVTALVTTAGLVQAWWVPGRLGGPATEAALRLLCVAALTVVVSASGRSGRAPGPSTDARPGAR</sequence>
<feature type="transmembrane region" description="Helical" evidence="2">
    <location>
        <begin position="306"/>
        <end position="328"/>
    </location>
</feature>
<feature type="transmembrane region" description="Helical" evidence="2">
    <location>
        <begin position="417"/>
        <end position="439"/>
    </location>
</feature>
<reference evidence="6" key="1">
    <citation type="submission" date="2016-10" db="EMBL/GenBank/DDBJ databases">
        <authorList>
            <person name="Varghese N."/>
            <person name="Submissions S."/>
        </authorList>
    </citation>
    <scope>NUCLEOTIDE SEQUENCE [LARGE SCALE GENOMIC DNA]</scope>
    <source>
        <strain evidence="6">DSM 22329</strain>
    </source>
</reference>
<name>A0A1H0PB89_9MICO</name>
<feature type="transmembrane region" description="Helical" evidence="2">
    <location>
        <begin position="1290"/>
        <end position="1316"/>
    </location>
</feature>
<dbReference type="InterPro" id="IPR008979">
    <property type="entry name" value="Galactose-bd-like_sf"/>
</dbReference>
<keyword evidence="2" id="KW-0812">Transmembrane</keyword>
<keyword evidence="2" id="KW-1133">Transmembrane helix</keyword>
<feature type="transmembrane region" description="Helical" evidence="2">
    <location>
        <begin position="234"/>
        <end position="254"/>
    </location>
</feature>
<accession>A0A1H0PB89</accession>
<dbReference type="GO" id="GO:0016740">
    <property type="term" value="F:transferase activity"/>
    <property type="evidence" value="ECO:0007669"/>
    <property type="project" value="UniProtKB-KW"/>
</dbReference>
<keyword evidence="2" id="KW-0472">Membrane</keyword>
<keyword evidence="6" id="KW-1185">Reference proteome</keyword>
<dbReference type="Gene3D" id="2.60.120.260">
    <property type="entry name" value="Galactose-binding domain-like"/>
    <property type="match status" value="1"/>
</dbReference>
<evidence type="ECO:0000313" key="5">
    <source>
        <dbReference type="EMBL" id="SDP01909.1"/>
    </source>
</evidence>
<keyword evidence="5" id="KW-0808">Transferase</keyword>
<feature type="transmembrane region" description="Helical" evidence="2">
    <location>
        <begin position="335"/>
        <end position="354"/>
    </location>
</feature>
<gene>
    <name evidence="5" type="ORF">SAMN04489867_1193</name>
</gene>
<dbReference type="SUPFAM" id="SSF49785">
    <property type="entry name" value="Galactose-binding domain-like"/>
    <property type="match status" value="1"/>
</dbReference>
<dbReference type="STRING" id="443156.SAMN04489867_1193"/>
<dbReference type="RefSeq" id="WP_172829358.1">
    <property type="nucleotide sequence ID" value="NZ_LT629711.1"/>
</dbReference>
<evidence type="ECO:0000259" key="3">
    <source>
        <dbReference type="Pfam" id="PF00754"/>
    </source>
</evidence>
<evidence type="ECO:0000313" key="6">
    <source>
        <dbReference type="Proteomes" id="UP000199077"/>
    </source>
</evidence>
<feature type="domain" description="Alpha-(1-&gt;3)-arabinofuranosyltransferase N-terminal GT-C" evidence="4">
    <location>
        <begin position="39"/>
        <end position="694"/>
    </location>
</feature>
<dbReference type="Proteomes" id="UP000199077">
    <property type="component" value="Chromosome I"/>
</dbReference>
<feature type="transmembrane region" description="Helical" evidence="2">
    <location>
        <begin position="1336"/>
        <end position="1356"/>
    </location>
</feature>
<feature type="transmembrane region" description="Helical" evidence="2">
    <location>
        <begin position="1368"/>
        <end position="1386"/>
    </location>
</feature>
<dbReference type="Pfam" id="PF00754">
    <property type="entry name" value="F5_F8_type_C"/>
    <property type="match status" value="1"/>
</dbReference>
<feature type="domain" description="F5/8 type C" evidence="3">
    <location>
        <begin position="946"/>
        <end position="1047"/>
    </location>
</feature>
<dbReference type="Pfam" id="PF11847">
    <property type="entry name" value="GT-C_AftD"/>
    <property type="match status" value="1"/>
</dbReference>
<dbReference type="InterPro" id="IPR021798">
    <property type="entry name" value="AftD_N"/>
</dbReference>